<feature type="region of interest" description="Disordered" evidence="1">
    <location>
        <begin position="1"/>
        <end position="20"/>
    </location>
</feature>
<evidence type="ECO:0000256" key="1">
    <source>
        <dbReference type="SAM" id="MobiDB-lite"/>
    </source>
</evidence>
<evidence type="ECO:0000313" key="2">
    <source>
        <dbReference type="EMBL" id="GBP20593.1"/>
    </source>
</evidence>
<comment type="caution">
    <text evidence="2">The sequence shown here is derived from an EMBL/GenBank/DDBJ whole genome shotgun (WGS) entry which is preliminary data.</text>
</comment>
<organism evidence="2 3">
    <name type="scientific">Eumeta variegata</name>
    <name type="common">Bagworm moth</name>
    <name type="synonym">Eumeta japonica</name>
    <dbReference type="NCBI Taxonomy" id="151549"/>
    <lineage>
        <taxon>Eukaryota</taxon>
        <taxon>Metazoa</taxon>
        <taxon>Ecdysozoa</taxon>
        <taxon>Arthropoda</taxon>
        <taxon>Hexapoda</taxon>
        <taxon>Insecta</taxon>
        <taxon>Pterygota</taxon>
        <taxon>Neoptera</taxon>
        <taxon>Endopterygota</taxon>
        <taxon>Lepidoptera</taxon>
        <taxon>Glossata</taxon>
        <taxon>Ditrysia</taxon>
        <taxon>Tineoidea</taxon>
        <taxon>Psychidae</taxon>
        <taxon>Oiketicinae</taxon>
        <taxon>Eumeta</taxon>
    </lineage>
</organism>
<sequence>MKTFVDDRKRKITTRGEHPYGGEANIRHRIGEYECLLREKHQSLEQSLEDSGDDTKDKNERCGLSPRRLDRIRIPMCLMRSLARELRSVSEDGVPPQPTVLYYGAEVEIGTGFGFLEISKSKIILAIWVGNGQIKTVGERKRWICAFNLECVGRGGFHTTHDYPQSLGLDQEMLTSLRITDTFGTVLLEKTTRLLLEAESSKPRE</sequence>
<reference evidence="2 3" key="1">
    <citation type="journal article" date="2019" name="Commun. Biol.">
        <title>The bagworm genome reveals a unique fibroin gene that provides high tensile strength.</title>
        <authorList>
            <person name="Kono N."/>
            <person name="Nakamura H."/>
            <person name="Ohtoshi R."/>
            <person name="Tomita M."/>
            <person name="Numata K."/>
            <person name="Arakawa K."/>
        </authorList>
    </citation>
    <scope>NUCLEOTIDE SEQUENCE [LARGE SCALE GENOMIC DNA]</scope>
</reference>
<name>A0A4C1U2J2_EUMVA</name>
<dbReference type="AlphaFoldDB" id="A0A4C1U2J2"/>
<evidence type="ECO:0000313" key="3">
    <source>
        <dbReference type="Proteomes" id="UP000299102"/>
    </source>
</evidence>
<keyword evidence="3" id="KW-1185">Reference proteome</keyword>
<accession>A0A4C1U2J2</accession>
<proteinExistence type="predicted"/>
<protein>
    <submittedName>
        <fullName evidence="2">Uncharacterized protein</fullName>
    </submittedName>
</protein>
<dbReference type="Proteomes" id="UP000299102">
    <property type="component" value="Unassembled WGS sequence"/>
</dbReference>
<dbReference type="EMBL" id="BGZK01000120">
    <property type="protein sequence ID" value="GBP20593.1"/>
    <property type="molecule type" value="Genomic_DNA"/>
</dbReference>
<gene>
    <name evidence="2" type="ORF">EVAR_93707_1</name>
</gene>